<keyword evidence="2" id="KW-0413">Isomerase</keyword>
<dbReference type="VEuPathDB" id="TriTrypDB:TcIL3000_1_950"/>
<feature type="compositionally biased region" description="Polar residues" evidence="3">
    <location>
        <begin position="99"/>
        <end position="109"/>
    </location>
</feature>
<evidence type="ECO:0000313" key="5">
    <source>
        <dbReference type="EMBL" id="CCC89327.1"/>
    </source>
</evidence>
<dbReference type="Gene3D" id="3.30.2350.20">
    <property type="entry name" value="TruD, catalytic domain"/>
    <property type="match status" value="2"/>
</dbReference>
<proteinExistence type="inferred from homology"/>
<dbReference type="GO" id="GO:0009982">
    <property type="term" value="F:pseudouridine synthase activity"/>
    <property type="evidence" value="ECO:0007669"/>
    <property type="project" value="InterPro"/>
</dbReference>
<dbReference type="InterPro" id="IPR020103">
    <property type="entry name" value="PsdUridine_synth_cat_dom_sf"/>
</dbReference>
<evidence type="ECO:0000256" key="3">
    <source>
        <dbReference type="SAM" id="MobiDB-lite"/>
    </source>
</evidence>
<evidence type="ECO:0000259" key="4">
    <source>
        <dbReference type="PROSITE" id="PS50984"/>
    </source>
</evidence>
<dbReference type="PANTHER" id="PTHR13326:SF27">
    <property type="entry name" value="TRUD DOMAIN-CONTAINING PROTEIN"/>
    <property type="match status" value="1"/>
</dbReference>
<comment type="similarity">
    <text evidence="1">Belongs to the pseudouridine synthase TruD family.</text>
</comment>
<feature type="region of interest" description="Disordered" evidence="3">
    <location>
        <begin position="606"/>
        <end position="625"/>
    </location>
</feature>
<dbReference type="EMBL" id="HE575314">
    <property type="protein sequence ID" value="CCC89327.1"/>
    <property type="molecule type" value="Genomic_DNA"/>
</dbReference>
<feature type="region of interest" description="Disordered" evidence="3">
    <location>
        <begin position="499"/>
        <end position="536"/>
    </location>
</feature>
<dbReference type="SUPFAM" id="SSF55120">
    <property type="entry name" value="Pseudouridine synthase"/>
    <property type="match status" value="1"/>
</dbReference>
<protein>
    <recommendedName>
        <fullName evidence="4">TRUD domain-containing protein</fullName>
    </recommendedName>
</protein>
<dbReference type="InterPro" id="IPR011760">
    <property type="entry name" value="PsdUridine_synth_TruD_insert"/>
</dbReference>
<dbReference type="GO" id="GO:0001522">
    <property type="term" value="P:pseudouridine synthesis"/>
    <property type="evidence" value="ECO:0007669"/>
    <property type="project" value="InterPro"/>
</dbReference>
<feature type="region of interest" description="Disordered" evidence="3">
    <location>
        <begin position="990"/>
        <end position="1016"/>
    </location>
</feature>
<dbReference type="GO" id="GO:0003723">
    <property type="term" value="F:RNA binding"/>
    <property type="evidence" value="ECO:0007669"/>
    <property type="project" value="InterPro"/>
</dbReference>
<name>G0UIX7_TRYCI</name>
<dbReference type="InterPro" id="IPR042214">
    <property type="entry name" value="TruD_catalytic"/>
</dbReference>
<reference evidence="5" key="1">
    <citation type="journal article" date="2012" name="Proc. Natl. Acad. Sci. U.S.A.">
        <title>Antigenic diversity is generated by distinct evolutionary mechanisms in African trypanosome species.</title>
        <authorList>
            <person name="Jackson A.P."/>
            <person name="Berry A."/>
            <person name="Aslett M."/>
            <person name="Allison H.C."/>
            <person name="Burton P."/>
            <person name="Vavrova-Anderson J."/>
            <person name="Brown R."/>
            <person name="Browne H."/>
            <person name="Corton N."/>
            <person name="Hauser H."/>
            <person name="Gamble J."/>
            <person name="Gilderthorp R."/>
            <person name="Marcello L."/>
            <person name="McQuillan J."/>
            <person name="Otto T.D."/>
            <person name="Quail M.A."/>
            <person name="Sanders M.J."/>
            <person name="van Tonder A."/>
            <person name="Ginger M.L."/>
            <person name="Field M.C."/>
            <person name="Barry J.D."/>
            <person name="Hertz-Fowler C."/>
            <person name="Berriman M."/>
        </authorList>
    </citation>
    <scope>NUCLEOTIDE SEQUENCE</scope>
    <source>
        <strain evidence="5">IL3000</strain>
    </source>
</reference>
<evidence type="ECO:0000256" key="1">
    <source>
        <dbReference type="ARBA" id="ARBA00007953"/>
    </source>
</evidence>
<dbReference type="PROSITE" id="PS50984">
    <property type="entry name" value="TRUD"/>
    <property type="match status" value="1"/>
</dbReference>
<dbReference type="GO" id="GO:0005634">
    <property type="term" value="C:nucleus"/>
    <property type="evidence" value="ECO:0007669"/>
    <property type="project" value="TreeGrafter"/>
</dbReference>
<dbReference type="PANTHER" id="PTHR13326">
    <property type="entry name" value="TRNA PSEUDOURIDINE SYNTHASE D"/>
    <property type="match status" value="1"/>
</dbReference>
<dbReference type="Pfam" id="PF01142">
    <property type="entry name" value="TruD"/>
    <property type="match status" value="1"/>
</dbReference>
<evidence type="ECO:0000256" key="2">
    <source>
        <dbReference type="ARBA" id="ARBA00023235"/>
    </source>
</evidence>
<dbReference type="InterPro" id="IPR001656">
    <property type="entry name" value="PsdUridine_synth_TruD"/>
</dbReference>
<gene>
    <name evidence="5" type="ORF">TCIL3000_1_950</name>
</gene>
<feature type="compositionally biased region" description="Polar residues" evidence="3">
    <location>
        <begin position="116"/>
        <end position="127"/>
    </location>
</feature>
<feature type="domain" description="TRUD" evidence="4">
    <location>
        <begin position="929"/>
        <end position="1198"/>
    </location>
</feature>
<organism evidence="5">
    <name type="scientific">Trypanosoma congolense (strain IL3000)</name>
    <dbReference type="NCBI Taxonomy" id="1068625"/>
    <lineage>
        <taxon>Eukaryota</taxon>
        <taxon>Discoba</taxon>
        <taxon>Euglenozoa</taxon>
        <taxon>Kinetoplastea</taxon>
        <taxon>Metakinetoplastina</taxon>
        <taxon>Trypanosomatida</taxon>
        <taxon>Trypanosomatidae</taxon>
        <taxon>Trypanosoma</taxon>
        <taxon>Nannomonas</taxon>
    </lineage>
</organism>
<sequence>MKKTLSSHRRLILGMSIEDAQSKFDSPESRAALRLAHERYNQGLYHELNLAQRLRNKLPGERKFHLVRHTKPTVKGFQAYVKSSPDDYVVRELWLNKNNSDASNETTDNAGERNTDGSFNSTSTAHSTNVTEAVNGAGSVWVDMMDDAPENQLAAHQASSTSNSITASDKAVSSARVSTTYIGRQLGEEIDMYSLHRNTVLTELSRVAKTLSEEAKRQLVMRRGKGYTPSTRHLSVVERLIDDVREAEEKGCTNLSSSSQLLEPLGLALNVCTRRDKRVLEAFRSPLLCVPAEEYGISLSLWVAGAVVEDSDFSAEFPYYIARHADIDLDDVDSLPPPNSVPKANIDVYFSLELYKLQKSIGMDGVLALRRFIGRAMMRQHDPLPTAPSILLNMQLKQRESGGLCSGESTQIPWLHVIRAKVASITGTVLQISSDDAPSTAIMREAVGLVWKVWGNLVKDLHVHGDLDYLYVSVRPKVEVQVGAPPAATLIGKGEEGLLQTDQIDKGPNGRNNNKKNKRKNELAEDTKGNAAREVTPRNDSLWKGYKSRKPRGKAVFLNTDFVVIECILEKRGLPHRLVVEDLTESLVEMQRQAMEVQRLSIIDEAEQQNRQSSSRCANEDEEALSDEGVIHGTSDVRPVLYAPAVTVSHAGVIDASAHSFQRIRIRGSCLAHVEALARALGTGEHFIDREGINILPNNSNNGSAASLLHSLPPNLHFSNTHSDRGAHEAGRRLLGHRVPRSYATAEQRSGSGYYRIHQTLKPMQHMIADQEERDFWREHYYRLFDIKLIFHDRISAADLNDSGQWSAALKEKLMAIGRQRSKLDEQDDETDDTAVVEVDEVVVNGRKKRPRKVKSKRLPPGKLEEIVSTISPEKVFEYLCVDMEALCASYDLRVGDNDGYDYRVKLRRIPQSHFSLVRPAMASLEKHGFINYFGPQRFSSYTKYNMHPGLHLLKGEFHAAASIVVQQFHMDADLAAEKRRNGQEMTKMYGSKGAGFHLPDRNGSSGRGPSAAGDGSALQSILKNALQASSLLGFHGDVGCENNSHACRDGKQIRKVTNGSSALDPCAEAFLRVVGPKVCSMLVHEFVAFLWNDIVNQRLQRYGTFAILPGDLVRRNALASPHSHEYGHVVYASKKDIERGIYSCYDVVLPVPGAGVQLPDNHTTDLYIVTLKRMGILFNPESRQWDVFRSQRHFEEENASGTNGATNGSAPHHRISTAFALMEEELCGDASAMDFAHHNTVDDMSSAINTASSTALTDGSGLRHDLRRKGSPGNPLGVNIWCSYRHMLINPATQLTWHMDQGLSGDPYQRWALSVRNTFEQKGANSLLTPGSAAVSVARGKSEHQPQQGQLLFLGGTAAAESRGKGNGSVKRRASIIPPTPYWLPRRNDGCLCLSFQLPFSVYPSMLLREITKSDVNSPDVVDLDRPLIDTRAESWSGLSADKQKLYKKFLAKKRQKLFAEAPRAINIALLHQHIFRNGGMRRGLLPSMRGYDDVSK</sequence>
<feature type="region of interest" description="Disordered" evidence="3">
    <location>
        <begin position="99"/>
        <end position="127"/>
    </location>
</feature>
<accession>G0UIX7</accession>